<dbReference type="InterPro" id="IPR011009">
    <property type="entry name" value="Kinase-like_dom_sf"/>
</dbReference>
<keyword evidence="3 4" id="KW-0378">Hydrolase</keyword>
<organism evidence="9 10">
    <name type="scientific">Polyrhizophydium stewartii</name>
    <dbReference type="NCBI Taxonomy" id="2732419"/>
    <lineage>
        <taxon>Eukaryota</taxon>
        <taxon>Fungi</taxon>
        <taxon>Fungi incertae sedis</taxon>
        <taxon>Chytridiomycota</taxon>
        <taxon>Chytridiomycota incertae sedis</taxon>
        <taxon>Chytridiomycetes</taxon>
        <taxon>Rhizophydiales</taxon>
        <taxon>Rhizophydiales incertae sedis</taxon>
        <taxon>Polyrhizophydium</taxon>
    </lineage>
</organism>
<dbReference type="SUPFAM" id="SSF56112">
    <property type="entry name" value="Protein kinase-like (PK-like)"/>
    <property type="match status" value="1"/>
</dbReference>
<dbReference type="InterPro" id="IPR003607">
    <property type="entry name" value="HD/PDEase_dom"/>
</dbReference>
<dbReference type="NCBIfam" id="TIGR03400">
    <property type="entry name" value="18S_RNA_Rcl1p"/>
    <property type="match status" value="1"/>
</dbReference>
<evidence type="ECO:0000256" key="4">
    <source>
        <dbReference type="RuleBase" id="RU363067"/>
    </source>
</evidence>
<dbReference type="Pfam" id="PF00233">
    <property type="entry name" value="PDEase_I"/>
    <property type="match status" value="1"/>
</dbReference>
<evidence type="ECO:0000313" key="9">
    <source>
        <dbReference type="EMBL" id="KAL2914810.1"/>
    </source>
</evidence>
<dbReference type="InterPro" id="IPR023797">
    <property type="entry name" value="RNA3'_phos_cyclase_dom"/>
</dbReference>
<name>A0ABR4N5T8_9FUNG</name>
<comment type="cofactor">
    <cofactor evidence="4">
        <name>a divalent metal cation</name>
        <dbReference type="ChEBI" id="CHEBI:60240"/>
    </cofactor>
    <text evidence="4">Binds 2 divalent metal cations per subunit. Site 1 may preferentially bind zinc ions, while site 2 has a preference for magnesium and/or manganese ions.</text>
</comment>
<evidence type="ECO:0000313" key="10">
    <source>
        <dbReference type="Proteomes" id="UP001527925"/>
    </source>
</evidence>
<keyword evidence="6" id="KW-0812">Transmembrane</keyword>
<evidence type="ECO:0000259" key="7">
    <source>
        <dbReference type="PROSITE" id="PS50011"/>
    </source>
</evidence>
<evidence type="ECO:0000256" key="1">
    <source>
        <dbReference type="ARBA" id="ARBA00022535"/>
    </source>
</evidence>
<feature type="region of interest" description="Disordered" evidence="5">
    <location>
        <begin position="87"/>
        <end position="138"/>
    </location>
</feature>
<dbReference type="Pfam" id="PF01137">
    <property type="entry name" value="RTC"/>
    <property type="match status" value="1"/>
</dbReference>
<feature type="compositionally biased region" description="Polar residues" evidence="5">
    <location>
        <begin position="2220"/>
        <end position="2236"/>
    </location>
</feature>
<gene>
    <name evidence="9" type="primary">CHK1_2</name>
    <name evidence="9" type="ORF">HK105_205742</name>
</gene>
<dbReference type="PROSITE" id="PS00126">
    <property type="entry name" value="PDEASE_I_1"/>
    <property type="match status" value="1"/>
</dbReference>
<sequence>MDDPTAALELVQLPQYFDYELLDVRIVDDRQMAVQSARSVASPDRTVLLKSTPVGRDDGASFLENEYEALKRIHAFIAAHAEQPPPFRPSLAQRAPISSADPTQTSSEASLSLSSSQPPVAEISAGSSRSSRTDKASAMRRIPKPISYEIVDGVAVLVTEFCSSMPLRRYMADCSHAAGQGLPLEEVIAIALQVAEAIEIVHRARFIHKDINPDNILIRRDSLGGICCELTHFHIAESFDLAIANGASSSQLQGTLAYVSPEQTGRVDKQVDWRTDFYSFGVTLWEMVVGRPPFVSFDLAEVIYMHIARECESPKDIRPLTPQVLVDVIIKLMKKDVSERYQTATAIKCDLMDINSVIVASKASRGIGQSQLLTDDQISAAIQSVAISIGLHDFSRQLCIPEKLYGRDKELELLESAFGLVRSGESALEFLCIVGNIGFGKSALVRAFEDRITAHKCQLVISKTNPTFDVPLAGFLSVIDQLVKLILSESDEVLKDWERRITQGLSRDAIALLSRLIPSIKTILPETRPTGALVEGESQEMQAEVFRAIESFLGLFATEDRPLAIYVDNVLSAGRGTLYLLKHIFQRKRLRNIFVLGSISPSSNPDFHQIVQELENDLGRPIRILELEPIPIESIRAMLQDAMRPPACDLTELSVLFFRKTQGNPLHVKELLKFCDTHGLVRFDEHAQGWVWDIRELDRKTDLTENVVGLLISEFQRLPSDTQALLWEAACVGFQFESRTMCHLYAASQVASVLAPAVQGGFVAPVSERRRTMSGSVSSPYHPSLVGVTARLPRRMSSTLSARYKRRQFCHARLHLAIYNSIPADERQQIHLRIATRIKETATDDISERLYEIVHHFNHAKDLVVNQDQQLLVLELNEQAASRAVASNDLALAMGYLDTAMEMITRIGESAASACNFATVFEVKRLRAVVLIRQCAFGEAEDLLHKLSLCAPTERRIQVVQAFSALYHMQSRFSELLEPSLKAIRDTGINIPTSPQELACSAREQFELLRRTIDDAITKCTIWEYSGNQPPSNRIVDELIYHCEGAARVLGDTCMTLFLCTKGCLMAIEDGFGMYAAAHFSMLLQYLCGVDGIFDQKQFTWVANLVQRLQTQLPVEAQACTMTAAIFGMGYIWGAQETIDNMSFYMEAAISANMIGVGVFLGIVLGISAPPTGMPSTAIQSLKANIAKYLSRTPSSSNTNLEYVFDEFERALMSAEHQPNEAIEAKATTLRVKLTGRFLRFFGMCIFQNPSRFDQVDDMDNVRERLTGLCMYVDVALAQVVTYAAISKAHPDRRAECLHKISDLLVLIARVVELQPSQDYACKLLLAQAEYARASDDVSLAVKRYEEAIESAHNKGILLYEAWATELHGLFWLGQKSKRLARMCLVSAAQLWVIWGSDAKSAALQACYSDVLADAGLGRRGSRWHKMPSISIRAQGSDGIEGAADMSSPSRNSTMSDGLMPSAIPKSMSFTSTAFSPRRPPDVDLTTVLKVANSLSNETKLEVLLDKLMDHLTANTGMTHAVLLLNESSRLWITAVASVGADGARHFQIEHTEASTCPDRLPLMITDFVFRNQQTLVFTNMPDEAIYEGDPYVSRVRPSSMLCCPIKHQSNTTGVIYLENRDYVGVFTPSRTEFVQSLMGSASVSIENARLMKRNEELSNALRETEQKKMQQQNDNTPNGPRYNFDSPIKRILEMVGKVKARFAPDDPEMKKLDNILKLLTSDGLYAANIDDVNDENGQSLDQDTKSFLEASLLQRTTKHSAQPVILSSGSELMLNISLASTGRTSSGASLTGSVLSQSFGHSYQPPMLLKEPQPLNVAEIDSYLQNCLTLDFDVFKLAEITFSSPLYYLCMHLMQRFGLFDNAEVPEHVLRMFIQRVESGYHQIAYHNSTHAADVLQTAAMLLLATPLKEKFTKLELFCMCIACAVHDIDHPGVNNTFLVQTSHPMAILYNDAAILESHHAAKAFEIARLPDSNIFANLPPDQIRFSRKLIISIILATDLAQHFQFINKFKGRIATASLKLEEESDRQLVLEMTVKCGDLGNPTKRFEESKRWSFLVMEEFFRQGDRERMLGLPISKFMDRNDTNIPKCQLGFIDVLVTPLYDSWVQFSATPFTDFCMENIARNREQWQALVDKTDSLPPIAEAKDRMEGILDMAIVPVTFGRRGASSGETSKHVWLMQHRPSMSLNGGRGAGGPRTPVMRRSFGSSGSLPRMVETRSEPTSPAASHLRQPTTPKGVSKSVARKRSMVGHASSPSASTVSPPDLATQLRVALVPLVAAMLRFEGHNHFRQRLVLATLSGKAVRIENIRSDDEDHPGLADFEASFLRLLEKATNGCTIEINHTGTAVTFKPGTISGGRIRHDCPPSRAIGYFLEPMIALAPFAKKPLELTLTGITNDNVDISVDLVRTLLLPQLARFGIEDGVELKVAKRGAAPLGGGEISFTCPVVRQLKPSQFVDPGHIKRIRGIAYATRMSPQMANRVVEAARSLLTRYIPDVYIYTDVYKGQESGKSPGYALSLVAESTTGALVAAECAYQPRRRAAAPEDEEEPFDQTRAFRNVQRTGRMDGGAAAASQVPAVSDMLVNDYSFPTPEDLGVRVARLLLHEIKRGGTVDTLSQWLSLLFIALGPADVGKVRFGSLSPFTVQYLRDIKAFLDVTFNIMPDPETHSVLLATAGMGFTNINKKVT</sequence>
<dbReference type="PROSITE" id="PS01287">
    <property type="entry name" value="RTC"/>
    <property type="match status" value="1"/>
</dbReference>
<dbReference type="CDD" id="cd00077">
    <property type="entry name" value="HDc"/>
    <property type="match status" value="1"/>
</dbReference>
<dbReference type="InterPro" id="IPR037136">
    <property type="entry name" value="RNA3'_phos_cyclase_dom_sf"/>
</dbReference>
<dbReference type="SUPFAM" id="SSF109604">
    <property type="entry name" value="HD-domain/PDEase-like"/>
    <property type="match status" value="1"/>
</dbReference>
<feature type="compositionally biased region" description="Polar residues" evidence="5">
    <location>
        <begin position="1670"/>
        <end position="1679"/>
    </location>
</feature>
<dbReference type="InterPro" id="IPR016443">
    <property type="entry name" value="RNA3'_term_phos_cyc_type_2"/>
</dbReference>
<dbReference type="InterPro" id="IPR036553">
    <property type="entry name" value="RPTC_insert"/>
</dbReference>
<dbReference type="Gene3D" id="3.65.10.20">
    <property type="entry name" value="RNA 3'-terminal phosphate cyclase domain"/>
    <property type="match status" value="2"/>
</dbReference>
<keyword evidence="9" id="KW-0808">Transferase</keyword>
<comment type="caution">
    <text evidence="9">The sequence shown here is derived from an EMBL/GenBank/DDBJ whole genome shotgun (WGS) entry which is preliminary data.</text>
</comment>
<dbReference type="PROSITE" id="PS51845">
    <property type="entry name" value="PDEASE_I_2"/>
    <property type="match status" value="1"/>
</dbReference>
<dbReference type="Gene3D" id="3.30.450.40">
    <property type="match status" value="1"/>
</dbReference>
<dbReference type="InterPro" id="IPR003018">
    <property type="entry name" value="GAF"/>
</dbReference>
<dbReference type="Proteomes" id="UP001527925">
    <property type="component" value="Unassembled WGS sequence"/>
</dbReference>
<dbReference type="GO" id="GO:0004673">
    <property type="term" value="F:protein histidine kinase activity"/>
    <property type="evidence" value="ECO:0007669"/>
    <property type="project" value="UniProtKB-EC"/>
</dbReference>
<dbReference type="InterPro" id="IPR013791">
    <property type="entry name" value="RNA3'-term_phos_cycl_insert"/>
</dbReference>
<dbReference type="InterPro" id="IPR029016">
    <property type="entry name" value="GAF-like_dom_sf"/>
</dbReference>
<proteinExistence type="inferred from homology"/>
<feature type="region of interest" description="Disordered" evidence="5">
    <location>
        <begin position="2184"/>
        <end position="2262"/>
    </location>
</feature>
<evidence type="ECO:0000256" key="2">
    <source>
        <dbReference type="ARBA" id="ARBA00022723"/>
    </source>
</evidence>
<dbReference type="Gene3D" id="3.30.360.20">
    <property type="entry name" value="RNA 3'-terminal phosphate cyclase, insert domain"/>
    <property type="match status" value="1"/>
</dbReference>
<dbReference type="Gene3D" id="3.40.50.300">
    <property type="entry name" value="P-loop containing nucleotide triphosphate hydrolases"/>
    <property type="match status" value="1"/>
</dbReference>
<accession>A0ABR4N5T8</accession>
<feature type="region of interest" description="Disordered" evidence="5">
    <location>
        <begin position="1665"/>
        <end position="1685"/>
    </location>
</feature>
<keyword evidence="2 4" id="KW-0479">Metal-binding</keyword>
<dbReference type="Pfam" id="PF00069">
    <property type="entry name" value="Pkinase"/>
    <property type="match status" value="1"/>
</dbReference>
<dbReference type="PANTHER" id="PTHR11347">
    <property type="entry name" value="CYCLIC NUCLEOTIDE PHOSPHODIESTERASE"/>
    <property type="match status" value="1"/>
</dbReference>
<dbReference type="SUPFAM" id="SSF55781">
    <property type="entry name" value="GAF domain-like"/>
    <property type="match status" value="1"/>
</dbReference>
<dbReference type="SMART" id="SM00471">
    <property type="entry name" value="HDc"/>
    <property type="match status" value="1"/>
</dbReference>
<feature type="domain" description="Protein kinase" evidence="7">
    <location>
        <begin position="34"/>
        <end position="358"/>
    </location>
</feature>
<dbReference type="SUPFAM" id="SSF55205">
    <property type="entry name" value="EPT/RTPC-like"/>
    <property type="match status" value="1"/>
</dbReference>
<dbReference type="InterPro" id="IPR002073">
    <property type="entry name" value="PDEase_catalytic_dom"/>
</dbReference>
<evidence type="ECO:0000256" key="3">
    <source>
        <dbReference type="ARBA" id="ARBA00022801"/>
    </source>
</evidence>
<feature type="transmembrane region" description="Helical" evidence="6">
    <location>
        <begin position="1145"/>
        <end position="1167"/>
    </location>
</feature>
<dbReference type="InterPro" id="IPR020719">
    <property type="entry name" value="RNA3'_term_phos_cycl-like_CS"/>
</dbReference>
<dbReference type="InterPro" id="IPR023088">
    <property type="entry name" value="PDEase"/>
</dbReference>
<dbReference type="Gene3D" id="1.10.510.10">
    <property type="entry name" value="Transferase(Phosphotransferase) domain 1"/>
    <property type="match status" value="1"/>
</dbReference>
<dbReference type="Pfam" id="PF01590">
    <property type="entry name" value="GAF"/>
    <property type="match status" value="1"/>
</dbReference>
<feature type="domain" description="PDEase" evidence="8">
    <location>
        <begin position="1813"/>
        <end position="2136"/>
    </location>
</feature>
<keyword evidence="1" id="KW-0140">cGMP</keyword>
<keyword evidence="9" id="KW-0418">Kinase</keyword>
<dbReference type="EC" id="3.1.4.-" evidence="4"/>
<dbReference type="CDD" id="cd00875">
    <property type="entry name" value="RNA_Cyclase_Class_I"/>
    <property type="match status" value="1"/>
</dbReference>
<evidence type="ECO:0000256" key="5">
    <source>
        <dbReference type="SAM" id="MobiDB-lite"/>
    </source>
</evidence>
<dbReference type="InterPro" id="IPR023174">
    <property type="entry name" value="PDEase_CS"/>
</dbReference>
<feature type="transmembrane region" description="Helical" evidence="6">
    <location>
        <begin position="1115"/>
        <end position="1133"/>
    </location>
</feature>
<dbReference type="SMART" id="SM00065">
    <property type="entry name" value="GAF"/>
    <property type="match status" value="1"/>
</dbReference>
<protein>
    <recommendedName>
        <fullName evidence="4">Phosphodiesterase</fullName>
        <ecNumber evidence="4">3.1.4.-</ecNumber>
    </recommendedName>
</protein>
<evidence type="ECO:0000259" key="8">
    <source>
        <dbReference type="PROSITE" id="PS51845"/>
    </source>
</evidence>
<dbReference type="SUPFAM" id="SSF52540">
    <property type="entry name" value="P-loop containing nucleoside triphosphate hydrolases"/>
    <property type="match status" value="1"/>
</dbReference>
<dbReference type="PRINTS" id="PR00387">
    <property type="entry name" value="PDIESTERASE1"/>
</dbReference>
<keyword evidence="6" id="KW-1133">Transmembrane helix</keyword>
<evidence type="ECO:0000256" key="6">
    <source>
        <dbReference type="SAM" id="Phobius"/>
    </source>
</evidence>
<reference evidence="9 10" key="1">
    <citation type="submission" date="2023-09" db="EMBL/GenBank/DDBJ databases">
        <title>Pangenome analysis of Batrachochytrium dendrobatidis and related Chytrids.</title>
        <authorList>
            <person name="Yacoub M.N."/>
            <person name="Stajich J.E."/>
            <person name="James T.Y."/>
        </authorList>
    </citation>
    <scope>NUCLEOTIDE SEQUENCE [LARGE SCALE GENOMIC DNA]</scope>
    <source>
        <strain evidence="9 10">JEL0888</strain>
    </source>
</reference>
<dbReference type="Pfam" id="PF05189">
    <property type="entry name" value="RTC_insert"/>
    <property type="match status" value="1"/>
</dbReference>
<keyword evidence="6" id="KW-0472">Membrane</keyword>
<dbReference type="PROSITE" id="PS50011">
    <property type="entry name" value="PROTEIN_KINASE_DOM"/>
    <property type="match status" value="1"/>
</dbReference>
<dbReference type="InterPro" id="IPR041664">
    <property type="entry name" value="AAA_16"/>
</dbReference>
<keyword evidence="10" id="KW-1185">Reference proteome</keyword>
<dbReference type="EMBL" id="JADGIZ020000030">
    <property type="protein sequence ID" value="KAL2914810.1"/>
    <property type="molecule type" value="Genomic_DNA"/>
</dbReference>
<comment type="similarity">
    <text evidence="4">Belongs to the cyclic nucleotide phosphodiesterase family.</text>
</comment>
<feature type="compositionally biased region" description="Low complexity" evidence="5">
    <location>
        <begin position="2252"/>
        <end position="2262"/>
    </location>
</feature>
<dbReference type="InterPro" id="IPR027417">
    <property type="entry name" value="P-loop_NTPase"/>
</dbReference>
<dbReference type="Gene3D" id="1.10.1300.10">
    <property type="entry name" value="3'5'-cyclic nucleotide phosphodiesterase, catalytic domain"/>
    <property type="match status" value="1"/>
</dbReference>
<dbReference type="InterPro" id="IPR036971">
    <property type="entry name" value="PDEase_catalytic_dom_sf"/>
</dbReference>
<feature type="compositionally biased region" description="Low complexity" evidence="5">
    <location>
        <begin position="106"/>
        <end position="116"/>
    </location>
</feature>
<dbReference type="InterPro" id="IPR000719">
    <property type="entry name" value="Prot_kinase_dom"/>
</dbReference>
<dbReference type="InterPro" id="IPR013792">
    <property type="entry name" value="RNA3'P_cycl/enolpyr_Trfase_a/b"/>
</dbReference>
<dbReference type="Pfam" id="PF13191">
    <property type="entry name" value="AAA_16"/>
    <property type="match status" value="1"/>
</dbReference>
<dbReference type="CDD" id="cd14014">
    <property type="entry name" value="STKc_PknB_like"/>
    <property type="match status" value="1"/>
</dbReference>